<dbReference type="SUPFAM" id="SSF56219">
    <property type="entry name" value="DNase I-like"/>
    <property type="match status" value="1"/>
</dbReference>
<gene>
    <name evidence="2" type="ORF">KHU32_20530</name>
</gene>
<name>A0ABS5QI15_9PROT</name>
<reference evidence="2 3" key="1">
    <citation type="submission" date="2021-05" db="EMBL/GenBank/DDBJ databases">
        <title>Roseococcus sp. XZZS9, whole genome shotgun sequencing project.</title>
        <authorList>
            <person name="Zhao G."/>
            <person name="Shen L."/>
        </authorList>
    </citation>
    <scope>NUCLEOTIDE SEQUENCE [LARGE SCALE GENOMIC DNA]</scope>
    <source>
        <strain evidence="2 3">XZZS9</strain>
    </source>
</reference>
<accession>A0ABS5QI15</accession>
<dbReference type="PANTHER" id="PTHR14859">
    <property type="entry name" value="CALCOFLUOR WHITE HYPERSENSITIVE PROTEIN PRECURSOR"/>
    <property type="match status" value="1"/>
</dbReference>
<protein>
    <submittedName>
        <fullName evidence="2">Endonuclease/exonuclease/phosphatase family protein</fullName>
    </submittedName>
</protein>
<keyword evidence="2" id="KW-0255">Endonuclease</keyword>
<dbReference type="InterPro" id="IPR005135">
    <property type="entry name" value="Endo/exonuclease/phosphatase"/>
</dbReference>
<comment type="caution">
    <text evidence="2">The sequence shown here is derived from an EMBL/GenBank/DDBJ whole genome shotgun (WGS) entry which is preliminary data.</text>
</comment>
<dbReference type="RefSeq" id="WP_213672027.1">
    <property type="nucleotide sequence ID" value="NZ_JAHCDA010000004.1"/>
</dbReference>
<dbReference type="GO" id="GO:0004519">
    <property type="term" value="F:endonuclease activity"/>
    <property type="evidence" value="ECO:0007669"/>
    <property type="project" value="UniProtKB-KW"/>
</dbReference>
<dbReference type="Gene3D" id="3.60.10.10">
    <property type="entry name" value="Endonuclease/exonuclease/phosphatase"/>
    <property type="match status" value="1"/>
</dbReference>
<dbReference type="InterPro" id="IPR051916">
    <property type="entry name" value="GPI-anchor_lipid_remodeler"/>
</dbReference>
<dbReference type="InterPro" id="IPR036691">
    <property type="entry name" value="Endo/exonu/phosph_ase_sf"/>
</dbReference>
<keyword evidence="3" id="KW-1185">Reference proteome</keyword>
<evidence type="ECO:0000313" key="2">
    <source>
        <dbReference type="EMBL" id="MBS7813340.1"/>
    </source>
</evidence>
<evidence type="ECO:0000313" key="3">
    <source>
        <dbReference type="Proteomes" id="UP000766336"/>
    </source>
</evidence>
<keyword evidence="2" id="KW-0540">Nuclease</keyword>
<sequence length="288" mass="30922">MASPPRSPRTGFPIEIQGAFRQLQGALARRRGGIRHPASEGGAEGCIVAASYNVHKCVGIDKRFDPNRIIGVIDELKADVLALQEADRRFGQRVGLLDAASLERRTGLTVLPVANTPGGHGWHGNALLVREGRLLRLRRIALPGAEPRGALIAELKLPAGRLRVIATHLGLMRRHREMQAETLREAIAEGDRRAHSPMPTLLMGDLNEWRPGVPSSLVPLEEVFGPLTTGAPSFPSRLPFLALDRILGTPGLVSGVEAHSTPLARLASDHLPLKARIDLDAAQGALAA</sequence>
<dbReference type="Proteomes" id="UP000766336">
    <property type="component" value="Unassembled WGS sequence"/>
</dbReference>
<dbReference type="Pfam" id="PF03372">
    <property type="entry name" value="Exo_endo_phos"/>
    <property type="match status" value="1"/>
</dbReference>
<feature type="domain" description="Endonuclease/exonuclease/phosphatase" evidence="1">
    <location>
        <begin position="50"/>
        <end position="270"/>
    </location>
</feature>
<evidence type="ECO:0000259" key="1">
    <source>
        <dbReference type="Pfam" id="PF03372"/>
    </source>
</evidence>
<dbReference type="PANTHER" id="PTHR14859:SF1">
    <property type="entry name" value="PGAP2-INTERACTING PROTEIN"/>
    <property type="match status" value="1"/>
</dbReference>
<keyword evidence="2" id="KW-0378">Hydrolase</keyword>
<dbReference type="EMBL" id="JAHCDA010000004">
    <property type="protein sequence ID" value="MBS7813340.1"/>
    <property type="molecule type" value="Genomic_DNA"/>
</dbReference>
<organism evidence="2 3">
    <name type="scientific">Roseococcus pinisoli</name>
    <dbReference type="NCBI Taxonomy" id="2835040"/>
    <lineage>
        <taxon>Bacteria</taxon>
        <taxon>Pseudomonadati</taxon>
        <taxon>Pseudomonadota</taxon>
        <taxon>Alphaproteobacteria</taxon>
        <taxon>Acetobacterales</taxon>
        <taxon>Roseomonadaceae</taxon>
        <taxon>Roseococcus</taxon>
    </lineage>
</organism>
<proteinExistence type="predicted"/>